<dbReference type="RefSeq" id="NP_001402559.1">
    <property type="nucleotide sequence ID" value="NM_001415298.1"/>
</dbReference>
<protein>
    <submittedName>
        <fullName evidence="1">ECU11_2035 protein</fullName>
    </submittedName>
</protein>
<dbReference type="VEuPathDB" id="MicrosporidiaDB:ECU11_2035"/>
<evidence type="ECO:0000313" key="1">
    <source>
        <dbReference type="EMBL" id="CCI74003.1"/>
    </source>
</evidence>
<keyword evidence="2" id="KW-1185">Reference proteome</keyword>
<dbReference type="InParanoid" id="I7KG00"/>
<name>I7KG00_ENCCU</name>
<dbReference type="HOGENOM" id="CLU_1427971_0_0_1"/>
<dbReference type="AlphaFoldDB" id="I7KG00"/>
<dbReference type="EMBL" id="AL590450">
    <property type="protein sequence ID" value="CCI74003.1"/>
    <property type="molecule type" value="Genomic_DNA"/>
</dbReference>
<dbReference type="GeneID" id="77136446"/>
<organism evidence="1 2">
    <name type="scientific">Encephalitozoon cuniculi (strain GB-M1)</name>
    <name type="common">Microsporidian parasite</name>
    <dbReference type="NCBI Taxonomy" id="284813"/>
    <lineage>
        <taxon>Eukaryota</taxon>
        <taxon>Fungi</taxon>
        <taxon>Fungi incertae sedis</taxon>
        <taxon>Microsporidia</taxon>
        <taxon>Unikaryonidae</taxon>
        <taxon>Encephalitozoon</taxon>
    </lineage>
</organism>
<dbReference type="KEGG" id="ecu:ECU11_2035"/>
<gene>
    <name evidence="1" type="ordered locus">ECU11_2035</name>
</gene>
<proteinExistence type="predicted"/>
<dbReference type="Proteomes" id="UP000000819">
    <property type="component" value="Chromosome XI"/>
</dbReference>
<sequence>MKTKIKALITGNFRYEISKDQVIKTLMNEEISIKTYNNFIFKTLLGCKGPFEAVIRPANALNTNILLDKEFIKNLFLVNRKGEEHASDKKTLFEKERVSIGYYADTLHLSYRLVSRMMTKDEVLARFKEYSARLGLSSNIGRECAEYLRKGLQTYIQKIMNRCNGKITIPTLKISLGKYLRLFNGLDMF</sequence>
<reference evidence="1 2" key="2">
    <citation type="journal article" date="2009" name="BMC Genomics">
        <title>Identification of transcriptional signals in Encephalitozoon cuniculi widespread among Microsporidia phylum: support for accurate structural genome annotation.</title>
        <authorList>
            <person name="Peyretaillade E."/>
            <person name="Goncalves O."/>
            <person name="Terrat S."/>
            <person name="Dugat-Bony E."/>
            <person name="Wincker P."/>
            <person name="Cornman R.S."/>
            <person name="Evans J.D."/>
            <person name="Delbac F."/>
            <person name="Peyret P."/>
        </authorList>
    </citation>
    <scope>NUCLEOTIDE SEQUENCE [LARGE SCALE GENOMIC DNA]</scope>
    <source>
        <strain evidence="1 2">GB-M1</strain>
    </source>
</reference>
<reference evidence="1 2" key="1">
    <citation type="journal article" date="2001" name="Nature">
        <title>Genome sequence and gene compaction of the eukaryote parasite Encephalitozoon cuniculi.</title>
        <authorList>
            <person name="Katinka M.D."/>
            <person name="Duprat S."/>
            <person name="Cornillot E."/>
            <person name="Metenier G."/>
            <person name="Thomarat F."/>
            <person name="Prensier G."/>
            <person name="Barbe V."/>
            <person name="Peyretaillade E."/>
            <person name="Brottier P."/>
            <person name="Wincker P."/>
            <person name="Delbac F."/>
            <person name="El Alaoui H."/>
            <person name="Peyret P."/>
            <person name="Saurin W."/>
            <person name="Gouy M."/>
            <person name="Weissenbach J."/>
            <person name="Vivares C.P."/>
        </authorList>
    </citation>
    <scope>NUCLEOTIDE SEQUENCE [LARGE SCALE GENOMIC DNA]</scope>
    <source>
        <strain evidence="1 2">GB-M1</strain>
    </source>
</reference>
<evidence type="ECO:0000313" key="2">
    <source>
        <dbReference type="Proteomes" id="UP000000819"/>
    </source>
</evidence>
<accession>I7KG00</accession>
<dbReference type="OrthoDB" id="2192326at2759"/>